<keyword evidence="3" id="KW-1185">Reference proteome</keyword>
<reference evidence="2 3" key="1">
    <citation type="journal article" date="2018" name="Sci. Rep.">
        <title>Comparative genomics provides insights into the lifestyle and reveals functional heterogeneity of dark septate endophytic fungi.</title>
        <authorList>
            <person name="Knapp D.G."/>
            <person name="Nemeth J.B."/>
            <person name="Barry K."/>
            <person name="Hainaut M."/>
            <person name="Henrissat B."/>
            <person name="Johnson J."/>
            <person name="Kuo A."/>
            <person name="Lim J.H.P."/>
            <person name="Lipzen A."/>
            <person name="Nolan M."/>
            <person name="Ohm R.A."/>
            <person name="Tamas L."/>
            <person name="Grigoriev I.V."/>
            <person name="Spatafora J.W."/>
            <person name="Nagy L.G."/>
            <person name="Kovacs G.M."/>
        </authorList>
    </citation>
    <scope>NUCLEOTIDE SEQUENCE [LARGE SCALE GENOMIC DNA]</scope>
    <source>
        <strain evidence="2 3">DSE2036</strain>
    </source>
</reference>
<dbReference type="AlphaFoldDB" id="A0A2V1D6F2"/>
<evidence type="ECO:0000256" key="1">
    <source>
        <dbReference type="SAM" id="MobiDB-lite"/>
    </source>
</evidence>
<dbReference type="STRING" id="97972.A0A2V1D6F2"/>
<evidence type="ECO:0000313" key="2">
    <source>
        <dbReference type="EMBL" id="PVH93707.1"/>
    </source>
</evidence>
<feature type="non-terminal residue" evidence="2">
    <location>
        <position position="101"/>
    </location>
</feature>
<feature type="compositionally biased region" description="Polar residues" evidence="1">
    <location>
        <begin position="1"/>
        <end position="70"/>
    </location>
</feature>
<proteinExistence type="predicted"/>
<dbReference type="EMBL" id="KZ805573">
    <property type="protein sequence ID" value="PVH93707.1"/>
    <property type="molecule type" value="Genomic_DNA"/>
</dbReference>
<evidence type="ECO:0000313" key="3">
    <source>
        <dbReference type="Proteomes" id="UP000244855"/>
    </source>
</evidence>
<feature type="compositionally biased region" description="Basic and acidic residues" evidence="1">
    <location>
        <begin position="71"/>
        <end position="87"/>
    </location>
</feature>
<sequence>RTYASSSDASYGQTSNVSNPQASSPESQSINKSRATDGSAQQDTKSVQTPVSNPEDTGLGSQEETTQSQDAMKRDPNESDEKKREKVLGWGQGRKLDPADK</sequence>
<feature type="non-terminal residue" evidence="2">
    <location>
        <position position="1"/>
    </location>
</feature>
<protein>
    <submittedName>
        <fullName evidence="2">Uncharacterized protein</fullName>
    </submittedName>
</protein>
<name>A0A2V1D6F2_9PLEO</name>
<organism evidence="2 3">
    <name type="scientific">Periconia macrospinosa</name>
    <dbReference type="NCBI Taxonomy" id="97972"/>
    <lineage>
        <taxon>Eukaryota</taxon>
        <taxon>Fungi</taxon>
        <taxon>Dikarya</taxon>
        <taxon>Ascomycota</taxon>
        <taxon>Pezizomycotina</taxon>
        <taxon>Dothideomycetes</taxon>
        <taxon>Pleosporomycetidae</taxon>
        <taxon>Pleosporales</taxon>
        <taxon>Massarineae</taxon>
        <taxon>Periconiaceae</taxon>
        <taxon>Periconia</taxon>
    </lineage>
</organism>
<feature type="region of interest" description="Disordered" evidence="1">
    <location>
        <begin position="1"/>
        <end position="101"/>
    </location>
</feature>
<dbReference type="Proteomes" id="UP000244855">
    <property type="component" value="Unassembled WGS sequence"/>
</dbReference>
<accession>A0A2V1D6F2</accession>
<dbReference type="OrthoDB" id="4765225at2759"/>
<gene>
    <name evidence="2" type="ORF">DM02DRAFT_484146</name>
</gene>